<dbReference type="Proteomes" id="UP000838878">
    <property type="component" value="Chromosome 4"/>
</dbReference>
<reference evidence="2" key="1">
    <citation type="submission" date="2021-12" db="EMBL/GenBank/DDBJ databases">
        <authorList>
            <person name="Martin H S."/>
        </authorList>
    </citation>
    <scope>NUCLEOTIDE SEQUENCE</scope>
</reference>
<evidence type="ECO:0000313" key="3">
    <source>
        <dbReference type="Proteomes" id="UP000838878"/>
    </source>
</evidence>
<gene>
    <name evidence="2" type="ORF">BINO364_LOCUS10300</name>
</gene>
<dbReference type="AlphaFoldDB" id="A0A8J9UTG2"/>
<feature type="non-terminal residue" evidence="2">
    <location>
        <position position="214"/>
    </location>
</feature>
<proteinExistence type="predicted"/>
<organism evidence="2 3">
    <name type="scientific">Brenthis ino</name>
    <name type="common">lesser marbled fritillary</name>
    <dbReference type="NCBI Taxonomy" id="405034"/>
    <lineage>
        <taxon>Eukaryota</taxon>
        <taxon>Metazoa</taxon>
        <taxon>Ecdysozoa</taxon>
        <taxon>Arthropoda</taxon>
        <taxon>Hexapoda</taxon>
        <taxon>Insecta</taxon>
        <taxon>Pterygota</taxon>
        <taxon>Neoptera</taxon>
        <taxon>Endopterygota</taxon>
        <taxon>Lepidoptera</taxon>
        <taxon>Glossata</taxon>
        <taxon>Ditrysia</taxon>
        <taxon>Papilionoidea</taxon>
        <taxon>Nymphalidae</taxon>
        <taxon>Heliconiinae</taxon>
        <taxon>Argynnini</taxon>
        <taxon>Brenthis</taxon>
    </lineage>
</organism>
<evidence type="ECO:0000256" key="1">
    <source>
        <dbReference type="SAM" id="MobiDB-lite"/>
    </source>
</evidence>
<evidence type="ECO:0000313" key="2">
    <source>
        <dbReference type="EMBL" id="CAH0724609.1"/>
    </source>
</evidence>
<feature type="region of interest" description="Disordered" evidence="1">
    <location>
        <begin position="91"/>
        <end position="110"/>
    </location>
</feature>
<keyword evidence="3" id="KW-1185">Reference proteome</keyword>
<dbReference type="OrthoDB" id="565904at2759"/>
<dbReference type="EMBL" id="OV170224">
    <property type="protein sequence ID" value="CAH0724609.1"/>
    <property type="molecule type" value="Genomic_DNA"/>
</dbReference>
<protein>
    <submittedName>
        <fullName evidence="2">Uncharacterized protein</fullName>
    </submittedName>
</protein>
<sequence length="214" mass="23223">MVQIQKKDNSIIHFNISTSLKFNNDSLKRNGSDCIGQAVTARPLPAAIPLLPDAGDFWLLGYPPGPVRPSLVNLHPPDSSGGSILTPGLVWTSSQHGPRSTRTPDLKSSSVPDLRVAGLQETPRSQSNVPTKILFYYRRPLGESFPHRMLTMPKIGQPVSVTLSKSSVHRTTGHPSPRPVFVSRVLGAKVSQELQLKRIALIVTSVLIRSGDNG</sequence>
<name>A0A8J9UTG2_9NEOP</name>
<accession>A0A8J9UTG2</accession>